<accession>A0A9Q8Y3J6</accession>
<evidence type="ECO:0008006" key="3">
    <source>
        <dbReference type="Google" id="ProtNLM"/>
    </source>
</evidence>
<proteinExistence type="predicted"/>
<dbReference type="KEGG" id="lfo:LMK00_03275"/>
<dbReference type="Gene3D" id="3.90.1150.200">
    <property type="match status" value="1"/>
</dbReference>
<sequence length="130" mass="15198">MKKAQPFETYFNDEDLEEEKLARMRLTRQLVHTIYPDVQERVSYAMPGFYPKEAKKATQQLFLLMANKGWLGIYGTQGMEENDFSSFRDYNIEFGKGSLKVPYDMPESELKNLLQLIMNHNAKKNGFDIS</sequence>
<protein>
    <recommendedName>
        <fullName evidence="3">YdhG-like domain-containing protein</fullName>
    </recommendedName>
</protein>
<organism evidence="1 2">
    <name type="scientific">Lactococcus formosensis</name>
    <dbReference type="NCBI Taxonomy" id="1281486"/>
    <lineage>
        <taxon>Bacteria</taxon>
        <taxon>Bacillati</taxon>
        <taxon>Bacillota</taxon>
        <taxon>Bacilli</taxon>
        <taxon>Lactobacillales</taxon>
        <taxon>Streptococcaceae</taxon>
        <taxon>Lactococcus</taxon>
    </lineage>
</organism>
<dbReference type="EMBL" id="CP086395">
    <property type="protein sequence ID" value="USJ21035.1"/>
    <property type="molecule type" value="Genomic_DNA"/>
</dbReference>
<dbReference type="RefSeq" id="WP_252175705.1">
    <property type="nucleotide sequence ID" value="NZ_CP086395.1"/>
</dbReference>
<evidence type="ECO:0000313" key="2">
    <source>
        <dbReference type="Proteomes" id="UP001056730"/>
    </source>
</evidence>
<dbReference type="SUPFAM" id="SSF159888">
    <property type="entry name" value="YdhG-like"/>
    <property type="match status" value="1"/>
</dbReference>
<reference evidence="1" key="1">
    <citation type="journal article" date="2022" name="Front. Microbiol.">
        <title>Feed Insects as a Reservoir of Granadaene-Producing Lactococci.</title>
        <authorList>
            <person name="Neuzil-Bunesova V."/>
            <person name="Ramirez Garcia A."/>
            <person name="Modrackova N."/>
            <person name="Makovska M."/>
            <person name="Sabolova M."/>
            <person name="Sproer C."/>
            <person name="Bunk B."/>
            <person name="Blom J."/>
            <person name="Schwab C."/>
        </authorList>
    </citation>
    <scope>NUCLEOTIDE SEQUENCE</scope>
    <source>
        <strain evidence="1">I4/6O</strain>
    </source>
</reference>
<name>A0A9Q8Y3J6_9LACT</name>
<evidence type="ECO:0000313" key="1">
    <source>
        <dbReference type="EMBL" id="USJ21035.1"/>
    </source>
</evidence>
<gene>
    <name evidence="1" type="ORF">LMK00_03275</name>
</gene>
<dbReference type="Proteomes" id="UP001056730">
    <property type="component" value="Chromosome"/>
</dbReference>
<dbReference type="AlphaFoldDB" id="A0A9Q8Y3J6"/>